<proteinExistence type="predicted"/>
<evidence type="ECO:0000256" key="1">
    <source>
        <dbReference type="ARBA" id="ARBA00022670"/>
    </source>
</evidence>
<keyword evidence="1" id="KW-0645">Protease</keyword>
<dbReference type="Gene3D" id="3.40.50.1820">
    <property type="entry name" value="alpha/beta hydrolase"/>
    <property type="match status" value="1"/>
</dbReference>
<dbReference type="SUPFAM" id="SSF50993">
    <property type="entry name" value="Peptidase/esterase 'gauge' domain"/>
    <property type="match status" value="1"/>
</dbReference>
<gene>
    <name evidence="7" type="ORF">NP777_40510</name>
</gene>
<feature type="domain" description="Peptidase S9A N-terminal" evidence="6">
    <location>
        <begin position="9"/>
        <end position="158"/>
    </location>
</feature>
<dbReference type="EMBL" id="JANIAA010000047">
    <property type="protein sequence ID" value="MCQ8194415.1"/>
    <property type="molecule type" value="Genomic_DNA"/>
</dbReference>
<dbReference type="PANTHER" id="PTHR42881">
    <property type="entry name" value="PROLYL ENDOPEPTIDASE"/>
    <property type="match status" value="1"/>
</dbReference>
<feature type="region of interest" description="Disordered" evidence="4">
    <location>
        <begin position="1"/>
        <end position="32"/>
    </location>
</feature>
<comment type="caution">
    <text evidence="7">The sequence shown here is derived from an EMBL/GenBank/DDBJ whole genome shotgun (WGS) entry which is preliminary data.</text>
</comment>
<evidence type="ECO:0000313" key="7">
    <source>
        <dbReference type="EMBL" id="MCQ8194415.1"/>
    </source>
</evidence>
<dbReference type="Pfam" id="PF00326">
    <property type="entry name" value="Peptidase_S9"/>
    <property type="match status" value="1"/>
</dbReference>
<evidence type="ECO:0000256" key="3">
    <source>
        <dbReference type="ARBA" id="ARBA00022825"/>
    </source>
</evidence>
<dbReference type="PRINTS" id="PR00862">
    <property type="entry name" value="PROLIGOPTASE"/>
</dbReference>
<dbReference type="Gene3D" id="2.130.10.120">
    <property type="entry name" value="Prolyl oligopeptidase, N-terminal domain"/>
    <property type="match status" value="1"/>
</dbReference>
<sequence length="716" mass="76079">MADRVSTTHHRTPDRDTERAPDPYRWLEDRSSPRTRSWLASQEALLHRRSRQQKAAERAWEHCLADIEAASAGRLLSPPAEAGGTIFRHELTAEGGERLTASVADGRDRVLLDTGGGSSVNRLAGWQPNPMGRVVVAQLHHGGHENGGLLVVPVDATEEPRRLPDAAPHTGVAFIGQTLLYASGTRTEHTLRAHHLRDGRNRTVGLPVVGAARLSLHAGPRGHVLLRTRTPDASGTRWWYTRWTGQDTPDWQQLPLEDLRITALALGTGRLYIAGEALALSALDLTCAAQGRVTHPVPFESAPVDSPAWQAATGTENIRALRVMGPDTEPRLAVLSQSGTTRRLEVRRIATDGEVTDMPAAPVKPNARDGEPFGFTWSARLRLGPTTYDRTGQPGSACWILADDPQYGAFGHRVSAAAPAIPTARRSALRTVTATSRDGTSVPVTVCDPSSGTRQGPAPTLITVYGGFGVPLEPSWDPIFAAWLAAGGRIAWVHARGGGEYGPGWAAAGRGAGKSDTVDDLCAAGRALQELGEAGPGQLAALAASNGGLVVSAALVRIPRLFSAVACAAPLTDMARYDQGGLGKLWLEEYGDPAVPDSLRSLMTYSPYHHVHDGDSYPATLFITGGNDARVRPWHAWKLCAALQDATSGSAPILLDHREDTGHYGRAPDEARTLGAHVLALLAAHTGLSVSHRSEAPPLPCSGQSPAPAPATRSAT</sequence>
<keyword evidence="8" id="KW-1185">Reference proteome</keyword>
<organism evidence="7 8">
    <name type="scientific">Streptomyces rugosispiralis</name>
    <dbReference type="NCBI Taxonomy" id="2967341"/>
    <lineage>
        <taxon>Bacteria</taxon>
        <taxon>Bacillati</taxon>
        <taxon>Actinomycetota</taxon>
        <taxon>Actinomycetes</taxon>
        <taxon>Kitasatosporales</taxon>
        <taxon>Streptomycetaceae</taxon>
        <taxon>Streptomyces</taxon>
    </lineage>
</organism>
<evidence type="ECO:0000313" key="8">
    <source>
        <dbReference type="Proteomes" id="UP001204746"/>
    </source>
</evidence>
<feature type="compositionally biased region" description="Basic and acidic residues" evidence="4">
    <location>
        <begin position="11"/>
        <end position="32"/>
    </location>
</feature>
<dbReference type="InterPro" id="IPR029058">
    <property type="entry name" value="AB_hydrolase_fold"/>
</dbReference>
<dbReference type="InterPro" id="IPR001375">
    <property type="entry name" value="Peptidase_S9_cat"/>
</dbReference>
<feature type="domain" description="Peptidase S9 prolyl oligopeptidase catalytic" evidence="5">
    <location>
        <begin position="482"/>
        <end position="687"/>
    </location>
</feature>
<accession>A0ABT1VCC7</accession>
<dbReference type="SUPFAM" id="SSF53474">
    <property type="entry name" value="alpha/beta-Hydrolases"/>
    <property type="match status" value="1"/>
</dbReference>
<dbReference type="PANTHER" id="PTHR42881:SF13">
    <property type="entry name" value="PROLYL ENDOPEPTIDASE"/>
    <property type="match status" value="1"/>
</dbReference>
<feature type="region of interest" description="Disordered" evidence="4">
    <location>
        <begin position="692"/>
        <end position="716"/>
    </location>
</feature>
<reference evidence="7 8" key="1">
    <citation type="submission" date="2022-07" db="EMBL/GenBank/DDBJ databases">
        <authorList>
            <person name="Phongsopitanun W."/>
            <person name="Tanasupawat S."/>
        </authorList>
    </citation>
    <scope>NUCLEOTIDE SEQUENCE [LARGE SCALE GENOMIC DNA]</scope>
    <source>
        <strain evidence="7 8">RCU-064</strain>
    </source>
</reference>
<evidence type="ECO:0000259" key="6">
    <source>
        <dbReference type="Pfam" id="PF02897"/>
    </source>
</evidence>
<name>A0ABT1VCC7_9ACTN</name>
<dbReference type="Pfam" id="PF02897">
    <property type="entry name" value="Peptidase_S9_N"/>
    <property type="match status" value="1"/>
</dbReference>
<dbReference type="Proteomes" id="UP001204746">
    <property type="component" value="Unassembled WGS sequence"/>
</dbReference>
<dbReference type="InterPro" id="IPR051167">
    <property type="entry name" value="Prolyl_oligopep/macrocyclase"/>
</dbReference>
<evidence type="ECO:0000256" key="4">
    <source>
        <dbReference type="SAM" id="MobiDB-lite"/>
    </source>
</evidence>
<keyword evidence="2" id="KW-0378">Hydrolase</keyword>
<protein>
    <submittedName>
        <fullName evidence="7">Prolyl oligopeptidase family serine peptidase</fullName>
    </submittedName>
</protein>
<keyword evidence="3" id="KW-0720">Serine protease</keyword>
<dbReference type="InterPro" id="IPR023302">
    <property type="entry name" value="Pept_S9A_N"/>
</dbReference>
<dbReference type="InterPro" id="IPR002470">
    <property type="entry name" value="Peptidase_S9A"/>
</dbReference>
<evidence type="ECO:0000259" key="5">
    <source>
        <dbReference type="Pfam" id="PF00326"/>
    </source>
</evidence>
<evidence type="ECO:0000256" key="2">
    <source>
        <dbReference type="ARBA" id="ARBA00022801"/>
    </source>
</evidence>
<dbReference type="RefSeq" id="WP_256655186.1">
    <property type="nucleotide sequence ID" value="NZ_JANIAA010000047.1"/>
</dbReference>